<proteinExistence type="predicted"/>
<dbReference type="KEGG" id="dwd:DSCW_48880"/>
<evidence type="ECO:0000313" key="1">
    <source>
        <dbReference type="EMBL" id="BBO77471.1"/>
    </source>
</evidence>
<protein>
    <submittedName>
        <fullName evidence="1">Uncharacterized protein</fullName>
    </submittedName>
</protein>
<organism evidence="1 2">
    <name type="scientific">Desulfosarcina widdelii</name>
    <dbReference type="NCBI Taxonomy" id="947919"/>
    <lineage>
        <taxon>Bacteria</taxon>
        <taxon>Pseudomonadati</taxon>
        <taxon>Thermodesulfobacteriota</taxon>
        <taxon>Desulfobacteria</taxon>
        <taxon>Desulfobacterales</taxon>
        <taxon>Desulfosarcinaceae</taxon>
        <taxon>Desulfosarcina</taxon>
    </lineage>
</organism>
<keyword evidence="2" id="KW-1185">Reference proteome</keyword>
<name>A0A5K7ZCL5_9BACT</name>
<evidence type="ECO:0000313" key="2">
    <source>
        <dbReference type="Proteomes" id="UP000427769"/>
    </source>
</evidence>
<accession>A0A5K7ZCL5</accession>
<dbReference type="AlphaFoldDB" id="A0A5K7ZCL5"/>
<sequence length="113" mass="12516">MEAVKVVGNGSYLSAETHFVDTAGKDIGFVFFVQGISHGCLRNPIEVLNFDPLRINENKIADAIPCELFHHETTGARASDDTNLQSFQQLIRPLAKGLRNPDTIFIQMGELFP</sequence>
<dbReference type="Proteomes" id="UP000427769">
    <property type="component" value="Chromosome"/>
</dbReference>
<dbReference type="EMBL" id="AP021875">
    <property type="protein sequence ID" value="BBO77471.1"/>
    <property type="molecule type" value="Genomic_DNA"/>
</dbReference>
<reference evidence="1 2" key="1">
    <citation type="submission" date="2019-11" db="EMBL/GenBank/DDBJ databases">
        <title>Comparative genomics of hydrocarbon-degrading Desulfosarcina strains.</title>
        <authorList>
            <person name="Watanabe M."/>
            <person name="Kojima H."/>
            <person name="Fukui M."/>
        </authorList>
    </citation>
    <scope>NUCLEOTIDE SEQUENCE [LARGE SCALE GENOMIC DNA]</scope>
    <source>
        <strain evidence="1 2">PP31</strain>
    </source>
</reference>
<gene>
    <name evidence="1" type="ORF">DSCW_48880</name>
</gene>